<name>A0A9D4M0S0_DREPO</name>
<dbReference type="AlphaFoldDB" id="A0A9D4M0S0"/>
<comment type="caution">
    <text evidence="1">The sequence shown here is derived from an EMBL/GenBank/DDBJ whole genome shotgun (WGS) entry which is preliminary data.</text>
</comment>
<proteinExistence type="predicted"/>
<gene>
    <name evidence="1" type="ORF">DPMN_030375</name>
</gene>
<evidence type="ECO:0000313" key="1">
    <source>
        <dbReference type="EMBL" id="KAH3867249.1"/>
    </source>
</evidence>
<protein>
    <submittedName>
        <fullName evidence="1">Uncharacterized protein</fullName>
    </submittedName>
</protein>
<dbReference type="EMBL" id="JAIWYP010000002">
    <property type="protein sequence ID" value="KAH3867249.1"/>
    <property type="molecule type" value="Genomic_DNA"/>
</dbReference>
<reference evidence="1" key="2">
    <citation type="submission" date="2020-11" db="EMBL/GenBank/DDBJ databases">
        <authorList>
            <person name="McCartney M.A."/>
            <person name="Auch B."/>
            <person name="Kono T."/>
            <person name="Mallez S."/>
            <person name="Becker A."/>
            <person name="Gohl D.M."/>
            <person name="Silverstein K.A.T."/>
            <person name="Koren S."/>
            <person name="Bechman K.B."/>
            <person name="Herman A."/>
            <person name="Abrahante J.E."/>
            <person name="Garbe J."/>
        </authorList>
    </citation>
    <scope>NUCLEOTIDE SEQUENCE</scope>
    <source>
        <strain evidence="1">Duluth1</strain>
        <tissue evidence="1">Whole animal</tissue>
    </source>
</reference>
<dbReference type="Proteomes" id="UP000828390">
    <property type="component" value="Unassembled WGS sequence"/>
</dbReference>
<reference evidence="1" key="1">
    <citation type="journal article" date="2019" name="bioRxiv">
        <title>The Genome of the Zebra Mussel, Dreissena polymorpha: A Resource for Invasive Species Research.</title>
        <authorList>
            <person name="McCartney M.A."/>
            <person name="Auch B."/>
            <person name="Kono T."/>
            <person name="Mallez S."/>
            <person name="Zhang Y."/>
            <person name="Obille A."/>
            <person name="Becker A."/>
            <person name="Abrahante J.E."/>
            <person name="Garbe J."/>
            <person name="Badalamenti J.P."/>
            <person name="Herman A."/>
            <person name="Mangelson H."/>
            <person name="Liachko I."/>
            <person name="Sullivan S."/>
            <person name="Sone E.D."/>
            <person name="Koren S."/>
            <person name="Silverstein K.A.T."/>
            <person name="Beckman K.B."/>
            <person name="Gohl D.M."/>
        </authorList>
    </citation>
    <scope>NUCLEOTIDE SEQUENCE</scope>
    <source>
        <strain evidence="1">Duluth1</strain>
        <tissue evidence="1">Whole animal</tissue>
    </source>
</reference>
<organism evidence="1 2">
    <name type="scientific">Dreissena polymorpha</name>
    <name type="common">Zebra mussel</name>
    <name type="synonym">Mytilus polymorpha</name>
    <dbReference type="NCBI Taxonomy" id="45954"/>
    <lineage>
        <taxon>Eukaryota</taxon>
        <taxon>Metazoa</taxon>
        <taxon>Spiralia</taxon>
        <taxon>Lophotrochozoa</taxon>
        <taxon>Mollusca</taxon>
        <taxon>Bivalvia</taxon>
        <taxon>Autobranchia</taxon>
        <taxon>Heteroconchia</taxon>
        <taxon>Euheterodonta</taxon>
        <taxon>Imparidentia</taxon>
        <taxon>Neoheterodontei</taxon>
        <taxon>Myida</taxon>
        <taxon>Dreissenoidea</taxon>
        <taxon>Dreissenidae</taxon>
        <taxon>Dreissena</taxon>
    </lineage>
</organism>
<keyword evidence="2" id="KW-1185">Reference proteome</keyword>
<sequence length="53" mass="5890">MQVLEHTTLFQHPGNPALESVYKGKTSPLPLLALLGRQRLENAHKLLAVSDQQ</sequence>
<evidence type="ECO:0000313" key="2">
    <source>
        <dbReference type="Proteomes" id="UP000828390"/>
    </source>
</evidence>
<accession>A0A9D4M0S0</accession>